<dbReference type="Gene3D" id="1.25.40.10">
    <property type="entry name" value="Tetratricopeptide repeat domain"/>
    <property type="match status" value="1"/>
</dbReference>
<dbReference type="RefSeq" id="WP_394162232.1">
    <property type="nucleotide sequence ID" value="NZ_JBHGCJ010000003.1"/>
</dbReference>
<keyword evidence="1" id="KW-0802">TPR repeat</keyword>
<name>A0ABW7CV46_9GAMM</name>
<dbReference type="EMBL" id="JBHGCJ010000003">
    <property type="protein sequence ID" value="MFG6108828.1"/>
    <property type="molecule type" value="Genomic_DNA"/>
</dbReference>
<feature type="repeat" description="TPR" evidence="1">
    <location>
        <begin position="113"/>
        <end position="146"/>
    </location>
</feature>
<proteinExistence type="predicted"/>
<dbReference type="InterPro" id="IPR011990">
    <property type="entry name" value="TPR-like_helical_dom_sf"/>
</dbReference>
<dbReference type="InterPro" id="IPR019734">
    <property type="entry name" value="TPR_rpt"/>
</dbReference>
<dbReference type="SUPFAM" id="SSF48452">
    <property type="entry name" value="TPR-like"/>
    <property type="match status" value="1"/>
</dbReference>
<keyword evidence="2" id="KW-0732">Signal</keyword>
<dbReference type="PROSITE" id="PS50005">
    <property type="entry name" value="TPR"/>
    <property type="match status" value="1"/>
</dbReference>
<evidence type="ECO:0000313" key="4">
    <source>
        <dbReference type="Proteomes" id="UP001605261"/>
    </source>
</evidence>
<dbReference type="Proteomes" id="UP001605261">
    <property type="component" value="Unassembled WGS sequence"/>
</dbReference>
<accession>A0ABW7CV46</accession>
<gene>
    <name evidence="3" type="ORF">ACEU0G_002821</name>
</gene>
<comment type="caution">
    <text evidence="3">The sequence shown here is derived from an EMBL/GenBank/DDBJ whole genome shotgun (WGS) entry which is preliminary data.</text>
</comment>
<feature type="chain" id="PRO_5047109933" evidence="2">
    <location>
        <begin position="27"/>
        <end position="266"/>
    </location>
</feature>
<feature type="signal peptide" evidence="2">
    <location>
        <begin position="1"/>
        <end position="26"/>
    </location>
</feature>
<protein>
    <submittedName>
        <fullName evidence="3">Flp pilus assembly protein TadD</fullName>
    </submittedName>
</protein>
<reference evidence="3 4" key="1">
    <citation type="submission" date="2024-09" db="EMBL/GenBank/DDBJ databases">
        <authorList>
            <consortium name="All-Russian atlas of soil microorganisms"/>
            <consortium name="as a basis for the search for new antimicrobial producers and enzymes with unique properties"/>
            <person name="Sokolova E.A."/>
            <person name="Voronina E.N."/>
        </authorList>
    </citation>
    <scope>NUCLEOTIDE SEQUENCE [LARGE SCALE GENOMIC DNA]</scope>
    <source>
        <strain evidence="3 4">AF-22b-331.1</strain>
    </source>
</reference>
<evidence type="ECO:0000256" key="1">
    <source>
        <dbReference type="PROSITE-ProRule" id="PRU00339"/>
    </source>
</evidence>
<organism evidence="3 4">
    <name type="scientific">Stenotrophomonas nematodicola</name>
    <dbReference type="NCBI Taxonomy" id="2656746"/>
    <lineage>
        <taxon>Bacteria</taxon>
        <taxon>Pseudomonadati</taxon>
        <taxon>Pseudomonadota</taxon>
        <taxon>Gammaproteobacteria</taxon>
        <taxon>Lysobacterales</taxon>
        <taxon>Lysobacteraceae</taxon>
        <taxon>Stenotrophomonas</taxon>
    </lineage>
</organism>
<dbReference type="SMART" id="SM00028">
    <property type="entry name" value="TPR"/>
    <property type="match status" value="2"/>
</dbReference>
<evidence type="ECO:0000256" key="2">
    <source>
        <dbReference type="SAM" id="SignalP"/>
    </source>
</evidence>
<evidence type="ECO:0000313" key="3">
    <source>
        <dbReference type="EMBL" id="MFG6108828.1"/>
    </source>
</evidence>
<keyword evidence="4" id="KW-1185">Reference proteome</keyword>
<sequence length="266" mass="28335">MPNRLPHLGLLLTTLVLCTACGSAHTAYRPDPLSLAPLETPPQDDKRMYLDLIGQMQRQGAYFASLAHVDAYRQRYGDSPALRLLQADGLRETQQVDAARSLYTSLANGPQGAAAWHGLGLIAARAGDAAQAETSLARAVQLQPLNTDYLGDLGFARLRAGHLAQAREPLAKAAELAPGNVKANANLAVWALLRNDTAMADRIMRSAALPPAARDEVQRLAQQLRQPPAAVPVAATAARPPRADARLAPSMLERFGGADPAHESTP</sequence>